<keyword evidence="5" id="KW-1185">Reference proteome</keyword>
<evidence type="ECO:0000259" key="3">
    <source>
        <dbReference type="Pfam" id="PF07859"/>
    </source>
</evidence>
<keyword evidence="2" id="KW-1133">Transmembrane helix</keyword>
<name>A0ABR4CXC5_9HELO</name>
<feature type="transmembrane region" description="Helical" evidence="2">
    <location>
        <begin position="31"/>
        <end position="51"/>
    </location>
</feature>
<keyword evidence="1" id="KW-0378">Hydrolase</keyword>
<organism evidence="4 5">
    <name type="scientific">Oculimacula yallundae</name>
    <dbReference type="NCBI Taxonomy" id="86028"/>
    <lineage>
        <taxon>Eukaryota</taxon>
        <taxon>Fungi</taxon>
        <taxon>Dikarya</taxon>
        <taxon>Ascomycota</taxon>
        <taxon>Pezizomycotina</taxon>
        <taxon>Leotiomycetes</taxon>
        <taxon>Helotiales</taxon>
        <taxon>Ploettnerulaceae</taxon>
        <taxon>Oculimacula</taxon>
    </lineage>
</organism>
<proteinExistence type="predicted"/>
<dbReference type="Proteomes" id="UP001595075">
    <property type="component" value="Unassembled WGS sequence"/>
</dbReference>
<dbReference type="EMBL" id="JAZHXI010000002">
    <property type="protein sequence ID" value="KAL2074121.1"/>
    <property type="molecule type" value="Genomic_DNA"/>
</dbReference>
<keyword evidence="2" id="KW-0812">Transmembrane</keyword>
<dbReference type="SUPFAM" id="SSF53474">
    <property type="entry name" value="alpha/beta-Hydrolases"/>
    <property type="match status" value="1"/>
</dbReference>
<gene>
    <name evidence="4" type="ORF">VTL71DRAFT_7899</name>
</gene>
<reference evidence="4 5" key="1">
    <citation type="journal article" date="2024" name="Commun. Biol.">
        <title>Comparative genomic analysis of thermophilic fungi reveals convergent evolutionary adaptations and gene losses.</title>
        <authorList>
            <person name="Steindorff A.S."/>
            <person name="Aguilar-Pontes M.V."/>
            <person name="Robinson A.J."/>
            <person name="Andreopoulos B."/>
            <person name="LaButti K."/>
            <person name="Kuo A."/>
            <person name="Mondo S."/>
            <person name="Riley R."/>
            <person name="Otillar R."/>
            <person name="Haridas S."/>
            <person name="Lipzen A."/>
            <person name="Grimwood J."/>
            <person name="Schmutz J."/>
            <person name="Clum A."/>
            <person name="Reid I.D."/>
            <person name="Moisan M.C."/>
            <person name="Butler G."/>
            <person name="Nguyen T.T.M."/>
            <person name="Dewar K."/>
            <person name="Conant G."/>
            <person name="Drula E."/>
            <person name="Henrissat B."/>
            <person name="Hansel C."/>
            <person name="Singer S."/>
            <person name="Hutchinson M.I."/>
            <person name="de Vries R.P."/>
            <person name="Natvig D.O."/>
            <person name="Powell A.J."/>
            <person name="Tsang A."/>
            <person name="Grigoriev I.V."/>
        </authorList>
    </citation>
    <scope>NUCLEOTIDE SEQUENCE [LARGE SCALE GENOMIC DNA]</scope>
    <source>
        <strain evidence="4 5">CBS 494.80</strain>
    </source>
</reference>
<dbReference type="InterPro" id="IPR013094">
    <property type="entry name" value="AB_hydrolase_3"/>
</dbReference>
<keyword evidence="2" id="KW-0472">Membrane</keyword>
<evidence type="ECO:0000313" key="5">
    <source>
        <dbReference type="Proteomes" id="UP001595075"/>
    </source>
</evidence>
<dbReference type="Gene3D" id="3.40.50.1820">
    <property type="entry name" value="alpha/beta hydrolase"/>
    <property type="match status" value="1"/>
</dbReference>
<dbReference type="Pfam" id="PF07859">
    <property type="entry name" value="Abhydrolase_3"/>
    <property type="match status" value="1"/>
</dbReference>
<dbReference type="PANTHER" id="PTHR48081:SF8">
    <property type="entry name" value="ALPHA_BETA HYDROLASE FOLD-3 DOMAIN-CONTAINING PROTEIN-RELATED"/>
    <property type="match status" value="1"/>
</dbReference>
<accession>A0ABR4CXC5</accession>
<dbReference type="InterPro" id="IPR029058">
    <property type="entry name" value="AB_hydrolase_fold"/>
</dbReference>
<comment type="caution">
    <text evidence="4">The sequence shown here is derived from an EMBL/GenBank/DDBJ whole genome shotgun (WGS) entry which is preliminary data.</text>
</comment>
<evidence type="ECO:0000256" key="1">
    <source>
        <dbReference type="ARBA" id="ARBA00022801"/>
    </source>
</evidence>
<protein>
    <recommendedName>
        <fullName evidence="3">Alpha/beta hydrolase fold-3 domain-containing protein</fullName>
    </recommendedName>
</protein>
<dbReference type="PANTHER" id="PTHR48081">
    <property type="entry name" value="AB HYDROLASE SUPERFAMILY PROTEIN C4A8.06C"/>
    <property type="match status" value="1"/>
</dbReference>
<evidence type="ECO:0000256" key="2">
    <source>
        <dbReference type="SAM" id="Phobius"/>
    </source>
</evidence>
<dbReference type="InterPro" id="IPR050300">
    <property type="entry name" value="GDXG_lipolytic_enzyme"/>
</dbReference>
<sequence length="400" mass="45043">MTAGKYLSPSQVQDLHSYPHNIERLTRLKRILFTLITLPIHLPLIFLDTILNTHFYGRSSWTFLYRAFRFILAQYLWAMNPGTRPSPDVLSLAARSAIPWLRAPCKAELVIVPAKEGVWFGDAIYENVKPLACPCFWMWREDTMVNPSIDTKPMQDRKIMMYFVGGGMIQGHPLESPLGWSMMEVTKMPILGVNFRKAGIAESAFPAALQDAVSAFYYLIDLGYRPENICMMGDSGGGGIVVTAILYLRAYREKLLQPGRCILVSPFVDLVDDFQSNKDTLNLDIVNPTMCSVAATQYTVNRPDLRASLLSPGRGNLEAPYTLEGLPDMLLCYGDAEIFMPGIQEFYKAVLDEGNRVECHRGLDHIHVYPCFTKDRRPGGFYGRLNAFLNGEVMVGECED</sequence>
<feature type="domain" description="Alpha/beta hydrolase fold-3" evidence="3">
    <location>
        <begin position="160"/>
        <end position="369"/>
    </location>
</feature>
<evidence type="ECO:0000313" key="4">
    <source>
        <dbReference type="EMBL" id="KAL2074121.1"/>
    </source>
</evidence>